<dbReference type="InterPro" id="IPR018060">
    <property type="entry name" value="HTH_AraC"/>
</dbReference>
<feature type="domain" description="Response regulatory" evidence="14">
    <location>
        <begin position="1099"/>
        <end position="1214"/>
    </location>
</feature>
<dbReference type="Pfam" id="PF00512">
    <property type="entry name" value="HisKA"/>
    <property type="match status" value="1"/>
</dbReference>
<dbReference type="Pfam" id="PF00072">
    <property type="entry name" value="Response_reg"/>
    <property type="match status" value="1"/>
</dbReference>
<name>A0A927B292_9BACT</name>
<feature type="transmembrane region" description="Helical" evidence="11">
    <location>
        <begin position="773"/>
        <end position="794"/>
    </location>
</feature>
<evidence type="ECO:0000313" key="16">
    <source>
        <dbReference type="Proteomes" id="UP000653797"/>
    </source>
</evidence>
<dbReference type="SUPFAM" id="SSF63829">
    <property type="entry name" value="Calcium-dependent phosphotriesterase"/>
    <property type="match status" value="2"/>
</dbReference>
<dbReference type="InterPro" id="IPR009057">
    <property type="entry name" value="Homeodomain-like_sf"/>
</dbReference>
<evidence type="ECO:0000256" key="9">
    <source>
        <dbReference type="PROSITE-ProRule" id="PRU00169"/>
    </source>
</evidence>
<dbReference type="Proteomes" id="UP000653797">
    <property type="component" value="Unassembled WGS sequence"/>
</dbReference>
<dbReference type="Gene3D" id="2.130.10.10">
    <property type="entry name" value="YVTN repeat-like/Quinoprotein amine dehydrogenase"/>
    <property type="match status" value="3"/>
</dbReference>
<evidence type="ECO:0000256" key="10">
    <source>
        <dbReference type="SAM" id="Coils"/>
    </source>
</evidence>
<keyword evidence="11" id="KW-0472">Membrane</keyword>
<dbReference type="SUPFAM" id="SSF55874">
    <property type="entry name" value="ATPase domain of HSP90 chaperone/DNA topoisomerase II/histidine kinase"/>
    <property type="match status" value="1"/>
</dbReference>
<dbReference type="InterPro" id="IPR036097">
    <property type="entry name" value="HisK_dim/P_sf"/>
</dbReference>
<evidence type="ECO:0000256" key="11">
    <source>
        <dbReference type="SAM" id="Phobius"/>
    </source>
</evidence>
<reference evidence="15" key="1">
    <citation type="submission" date="2020-09" db="EMBL/GenBank/DDBJ databases">
        <authorList>
            <person name="Kim M.K."/>
        </authorList>
    </citation>
    <scope>NUCLEOTIDE SEQUENCE</scope>
    <source>
        <strain evidence="15">BT704</strain>
    </source>
</reference>
<dbReference type="SUPFAM" id="SSF52172">
    <property type="entry name" value="CheY-like"/>
    <property type="match status" value="1"/>
</dbReference>
<dbReference type="GO" id="GO:0000155">
    <property type="term" value="F:phosphorelay sensor kinase activity"/>
    <property type="evidence" value="ECO:0007669"/>
    <property type="project" value="InterPro"/>
</dbReference>
<dbReference type="SUPFAM" id="SSF47384">
    <property type="entry name" value="Homodimeric domain of signal transducing histidine kinase"/>
    <property type="match status" value="1"/>
</dbReference>
<accession>A0A927B292</accession>
<evidence type="ECO:0000256" key="7">
    <source>
        <dbReference type="ARBA" id="ARBA00023125"/>
    </source>
</evidence>
<dbReference type="FunFam" id="3.30.565.10:FF:000006">
    <property type="entry name" value="Sensor histidine kinase WalK"/>
    <property type="match status" value="1"/>
</dbReference>
<dbReference type="InterPro" id="IPR003661">
    <property type="entry name" value="HisK_dim/P_dom"/>
</dbReference>
<dbReference type="InterPro" id="IPR036890">
    <property type="entry name" value="HATPase_C_sf"/>
</dbReference>
<dbReference type="PRINTS" id="PR00344">
    <property type="entry name" value="BCTRLSENSOR"/>
</dbReference>
<dbReference type="Gene3D" id="3.30.565.10">
    <property type="entry name" value="Histidine kinase-like ATPase, C-terminal domain"/>
    <property type="match status" value="1"/>
</dbReference>
<keyword evidence="6" id="KW-0805">Transcription regulation</keyword>
<dbReference type="InterPro" id="IPR018062">
    <property type="entry name" value="HTH_AraC-typ_CS"/>
</dbReference>
<evidence type="ECO:0000256" key="4">
    <source>
        <dbReference type="ARBA" id="ARBA00022679"/>
    </source>
</evidence>
<dbReference type="PANTHER" id="PTHR43547:SF2">
    <property type="entry name" value="HYBRID SIGNAL TRANSDUCTION HISTIDINE KINASE C"/>
    <property type="match status" value="1"/>
</dbReference>
<dbReference type="CDD" id="cd17574">
    <property type="entry name" value="REC_OmpR"/>
    <property type="match status" value="1"/>
</dbReference>
<dbReference type="PANTHER" id="PTHR43547">
    <property type="entry name" value="TWO-COMPONENT HISTIDINE KINASE"/>
    <property type="match status" value="1"/>
</dbReference>
<dbReference type="InterPro" id="IPR013783">
    <property type="entry name" value="Ig-like_fold"/>
</dbReference>
<sequence length="1351" mass="150791">MSKYIPAVPSLLVFLLIKLASATWLGAQSVQLPLPEVITDRQGLPQAFVPAIVQDRLGFIWAATRDGLCRYDGQRFRVFQPDPGGRPALSFAGLSKITLDPKGRIWVTSDRGDLDRIDPRTERFTNISRGPLFRRAVGQQGLLFFCIDRRDRLWLVLTNGKLVRIDLNTGQIRNIAVRSDASTLGNHEIVSDLVEDNQGGIWLACAGGLLRFEEKTNRFRSYRLPSGPSNPNLKELVFRLYVRPSGRPGGGELLLFLTNQILRLHPRTGEIHTYPLAGGLPEWDQVGFTTDSQGRVYFNNQGALFRFTDQGGGQLLVANLPGQPKENGLRPWVDQSDVLWQGTAGAGIRTYDLRPNPFQTGRYRHSFHTDLLDAPWLTLSAQQRALIQTHSSPTSYDFRSTLDARGSLWFNVGSSLIYQLNLATHEPTPHPLPHAFQNRETGDAPCPLATDPGGRIWAVHDTLVYRYEHPQWLLLPYRIPRRQTSTVLVFSVDEQALWLATEQKGLWRLDKSTGQLHQYAHRPADSHSLSNNSLLSLAQDPTDAHFLWIGTYGSGLCRFDKRSGRCQRFTIAQGLPNNVIYSLIPDQQGQLWIATNKGICRLNPHTLATRTFTRTDGLLADEFNRFHAVHLPDDRIILGGLEGITAFYPHQVGGDSFAPRVELTDVHINDQPAGPTLLDSLPMQAVAQLRLAHDQNFITVEFAALQFNRLGKHHYRYRLDGLETHWKETDLPVATYTDLSPGHYTLVVNAANTSGVWSPHTRRLRIRIEPPLWATWWAIGLYGMLVLALGWVILKVYLNRLQLRQAIATQQRELSLQQRELTLQQQQAQQLKMVDSLKSNFFANITHEFRTPLTLILGPAERLARTLHQPEQQQQLATIGRNANQVLGLVNQLLDLSKLEAEALPVIEVQGDLTKFVEETVRSFLELAQSTGVEIQVEATQLADGYWFDADKLERILNNLLGNALKFTRSGDQVRVDLRSTSTGVVLSVADTGIGMAADQLPHIFDRFYQIPSTRLSRSSPAVGTGIGLALVNELVRLQAGRISVRSELGIGTTFTIELPYRVVSPSASVSDEIPNAQAVAVSHPEGLPDAGSLDDRPLVLVVEDNDELARFILDSLPTECRGIQAANGQLGWEQALADVPNLIISDVMMPVMDGYALCQRLKSDLRTSHIPVLLLTAKVALDNRLEGLSLGADDYLTKPFHVAELQARVRNQIATQRQLRAWVQAGLHQPAASADKADERPPLDPFLARLYALLEEHLDEPAYGVDELLSPLGMSRTGLYRKLKALTGLAPADVVRLYRLKRGSELLQAGVNVSETAYRVGFQSATHFARLFRQQYQMTPSQFADTATYS</sequence>
<dbReference type="Gene3D" id="1.10.287.130">
    <property type="match status" value="1"/>
</dbReference>
<gene>
    <name evidence="15" type="ORF">IC230_13480</name>
</gene>
<dbReference type="InterPro" id="IPR004358">
    <property type="entry name" value="Sig_transdc_His_kin-like_C"/>
</dbReference>
<keyword evidence="4" id="KW-0808">Transferase</keyword>
<dbReference type="InterPro" id="IPR011123">
    <property type="entry name" value="Y_Y_Y"/>
</dbReference>
<dbReference type="Pfam" id="PF07494">
    <property type="entry name" value="Reg_prop"/>
    <property type="match status" value="1"/>
</dbReference>
<evidence type="ECO:0000256" key="8">
    <source>
        <dbReference type="ARBA" id="ARBA00023163"/>
    </source>
</evidence>
<keyword evidence="11" id="KW-1133">Transmembrane helix</keyword>
<feature type="modified residue" description="4-aspartylphosphate" evidence="9">
    <location>
        <position position="1147"/>
    </location>
</feature>
<dbReference type="PROSITE" id="PS50110">
    <property type="entry name" value="RESPONSE_REGULATORY"/>
    <property type="match status" value="1"/>
</dbReference>
<evidence type="ECO:0000256" key="6">
    <source>
        <dbReference type="ARBA" id="ARBA00023015"/>
    </source>
</evidence>
<dbReference type="Gene3D" id="3.40.50.2300">
    <property type="match status" value="1"/>
</dbReference>
<dbReference type="EC" id="2.7.13.3" evidence="2"/>
<dbReference type="SMART" id="SM00448">
    <property type="entry name" value="REC"/>
    <property type="match status" value="1"/>
</dbReference>
<evidence type="ECO:0000259" key="12">
    <source>
        <dbReference type="PROSITE" id="PS01124"/>
    </source>
</evidence>
<dbReference type="SUPFAM" id="SSF46689">
    <property type="entry name" value="Homeodomain-like"/>
    <property type="match status" value="1"/>
</dbReference>
<dbReference type="Pfam" id="PF02518">
    <property type="entry name" value="HATPase_c"/>
    <property type="match status" value="1"/>
</dbReference>
<evidence type="ECO:0000256" key="3">
    <source>
        <dbReference type="ARBA" id="ARBA00022553"/>
    </source>
</evidence>
<dbReference type="EMBL" id="JACXAA010000004">
    <property type="protein sequence ID" value="MBD2753912.1"/>
    <property type="molecule type" value="Genomic_DNA"/>
</dbReference>
<dbReference type="SMART" id="SM00388">
    <property type="entry name" value="HisKA"/>
    <property type="match status" value="1"/>
</dbReference>
<dbReference type="SMART" id="SM00387">
    <property type="entry name" value="HATPase_c"/>
    <property type="match status" value="1"/>
</dbReference>
<dbReference type="InterPro" id="IPR011110">
    <property type="entry name" value="Reg_prop"/>
</dbReference>
<feature type="coiled-coil region" evidence="10">
    <location>
        <begin position="800"/>
        <end position="827"/>
    </location>
</feature>
<dbReference type="Pfam" id="PF07495">
    <property type="entry name" value="Y_Y_Y"/>
    <property type="match status" value="1"/>
</dbReference>
<dbReference type="PROSITE" id="PS50109">
    <property type="entry name" value="HIS_KIN"/>
    <property type="match status" value="1"/>
</dbReference>
<keyword evidence="10" id="KW-0175">Coiled coil</keyword>
<dbReference type="Gene3D" id="1.10.10.60">
    <property type="entry name" value="Homeodomain-like"/>
    <property type="match status" value="1"/>
</dbReference>
<keyword evidence="7" id="KW-0238">DNA-binding</keyword>
<dbReference type="InterPro" id="IPR015943">
    <property type="entry name" value="WD40/YVTN_repeat-like_dom_sf"/>
</dbReference>
<dbReference type="FunFam" id="1.10.287.130:FF:000045">
    <property type="entry name" value="Two-component system sensor histidine kinase/response regulator"/>
    <property type="match status" value="1"/>
</dbReference>
<keyword evidence="11" id="KW-0812">Transmembrane</keyword>
<dbReference type="CDD" id="cd00075">
    <property type="entry name" value="HATPase"/>
    <property type="match status" value="1"/>
</dbReference>
<keyword evidence="3 9" id="KW-0597">Phosphoprotein</keyword>
<dbReference type="GO" id="GO:0003700">
    <property type="term" value="F:DNA-binding transcription factor activity"/>
    <property type="evidence" value="ECO:0007669"/>
    <property type="project" value="InterPro"/>
</dbReference>
<dbReference type="CDD" id="cd00082">
    <property type="entry name" value="HisKA"/>
    <property type="match status" value="1"/>
</dbReference>
<feature type="domain" description="HTH araC/xylS-type" evidence="12">
    <location>
        <begin position="1249"/>
        <end position="1347"/>
    </location>
</feature>
<dbReference type="InterPro" id="IPR003594">
    <property type="entry name" value="HATPase_dom"/>
</dbReference>
<comment type="caution">
    <text evidence="15">The sequence shown here is derived from an EMBL/GenBank/DDBJ whole genome shotgun (WGS) entry which is preliminary data.</text>
</comment>
<dbReference type="InterPro" id="IPR001789">
    <property type="entry name" value="Sig_transdc_resp-reg_receiver"/>
</dbReference>
<proteinExistence type="predicted"/>
<dbReference type="SMART" id="SM00342">
    <property type="entry name" value="HTH_ARAC"/>
    <property type="match status" value="1"/>
</dbReference>
<comment type="catalytic activity">
    <reaction evidence="1">
        <text>ATP + protein L-histidine = ADP + protein N-phospho-L-histidine.</text>
        <dbReference type="EC" id="2.7.13.3"/>
    </reaction>
</comment>
<dbReference type="InterPro" id="IPR005467">
    <property type="entry name" value="His_kinase_dom"/>
</dbReference>
<dbReference type="PROSITE" id="PS00041">
    <property type="entry name" value="HTH_ARAC_FAMILY_1"/>
    <property type="match status" value="1"/>
</dbReference>
<keyword evidence="16" id="KW-1185">Reference proteome</keyword>
<dbReference type="Gene3D" id="2.60.40.10">
    <property type="entry name" value="Immunoglobulins"/>
    <property type="match status" value="1"/>
</dbReference>
<evidence type="ECO:0000259" key="13">
    <source>
        <dbReference type="PROSITE" id="PS50109"/>
    </source>
</evidence>
<dbReference type="PROSITE" id="PS01124">
    <property type="entry name" value="HTH_ARAC_FAMILY_2"/>
    <property type="match status" value="1"/>
</dbReference>
<evidence type="ECO:0000259" key="14">
    <source>
        <dbReference type="PROSITE" id="PS50110"/>
    </source>
</evidence>
<evidence type="ECO:0000256" key="5">
    <source>
        <dbReference type="ARBA" id="ARBA00022777"/>
    </source>
</evidence>
<evidence type="ECO:0000313" key="15">
    <source>
        <dbReference type="EMBL" id="MBD2753912.1"/>
    </source>
</evidence>
<dbReference type="InterPro" id="IPR011006">
    <property type="entry name" value="CheY-like_superfamily"/>
</dbReference>
<protein>
    <recommendedName>
        <fullName evidence="2">histidine kinase</fullName>
        <ecNumber evidence="2">2.7.13.3</ecNumber>
    </recommendedName>
</protein>
<feature type="domain" description="Histidine kinase" evidence="13">
    <location>
        <begin position="844"/>
        <end position="1063"/>
    </location>
</feature>
<keyword evidence="8" id="KW-0804">Transcription</keyword>
<evidence type="ECO:0000256" key="2">
    <source>
        <dbReference type="ARBA" id="ARBA00012438"/>
    </source>
</evidence>
<dbReference type="RefSeq" id="WP_191039552.1">
    <property type="nucleotide sequence ID" value="NZ_JACXAA010000004.1"/>
</dbReference>
<dbReference type="GO" id="GO:0043565">
    <property type="term" value="F:sequence-specific DNA binding"/>
    <property type="evidence" value="ECO:0007669"/>
    <property type="project" value="InterPro"/>
</dbReference>
<keyword evidence="5" id="KW-0418">Kinase</keyword>
<evidence type="ECO:0000256" key="1">
    <source>
        <dbReference type="ARBA" id="ARBA00000085"/>
    </source>
</evidence>
<organism evidence="15 16">
    <name type="scientific">Spirosoma validum</name>
    <dbReference type="NCBI Taxonomy" id="2771355"/>
    <lineage>
        <taxon>Bacteria</taxon>
        <taxon>Pseudomonadati</taxon>
        <taxon>Bacteroidota</taxon>
        <taxon>Cytophagia</taxon>
        <taxon>Cytophagales</taxon>
        <taxon>Cytophagaceae</taxon>
        <taxon>Spirosoma</taxon>
    </lineage>
</organism>
<dbReference type="Pfam" id="PF12833">
    <property type="entry name" value="HTH_18"/>
    <property type="match status" value="1"/>
</dbReference>